<feature type="compositionally biased region" description="Low complexity" evidence="1">
    <location>
        <begin position="78"/>
        <end position="87"/>
    </location>
</feature>
<dbReference type="OrthoDB" id="1714508at2759"/>
<comment type="caution">
    <text evidence="2">The sequence shown here is derived from an EMBL/GenBank/DDBJ whole genome shotgun (WGS) entry which is preliminary data.</text>
</comment>
<feature type="compositionally biased region" description="Pro residues" evidence="1">
    <location>
        <begin position="97"/>
        <end position="111"/>
    </location>
</feature>
<name>A0A8K0KUE9_9PEZI</name>
<keyword evidence="3" id="KW-1185">Reference proteome</keyword>
<evidence type="ECO:0000313" key="2">
    <source>
        <dbReference type="EMBL" id="KAG8624191.1"/>
    </source>
</evidence>
<feature type="compositionally biased region" description="Basic and acidic residues" evidence="1">
    <location>
        <begin position="194"/>
        <end position="212"/>
    </location>
</feature>
<dbReference type="AlphaFoldDB" id="A0A8K0KUE9"/>
<dbReference type="EMBL" id="JAESVG020000010">
    <property type="protein sequence ID" value="KAG8624191.1"/>
    <property type="molecule type" value="Genomic_DNA"/>
</dbReference>
<dbReference type="Proteomes" id="UP000809789">
    <property type="component" value="Unassembled WGS sequence"/>
</dbReference>
<evidence type="ECO:0000256" key="1">
    <source>
        <dbReference type="SAM" id="MobiDB-lite"/>
    </source>
</evidence>
<feature type="region of interest" description="Disordered" evidence="1">
    <location>
        <begin position="194"/>
        <end position="219"/>
    </location>
</feature>
<feature type="compositionally biased region" description="Polar residues" evidence="1">
    <location>
        <begin position="28"/>
        <end position="53"/>
    </location>
</feature>
<sequence>MSTLGLGGYGSSDDEDEAVAEPPVSIKPSATSITADPVTQSQPTVCQSPTNSPEPAPGLVSAPSASPLSSPPQPGSPSPSLSPYALARQQIHALTMPPVPNFSLPPAPPRSPGLTQQDKKIQHFLALKKQGVHYHERLLSTAALRDPEQVKQLLRFAGIGGGAEYENALLEGTGVDVRRWTGERVEEVVMGMEERRRRDKEGRKSRGREFVREGQGVGR</sequence>
<feature type="compositionally biased region" description="Gly residues" evidence="1">
    <location>
        <begin position="1"/>
        <end position="10"/>
    </location>
</feature>
<protein>
    <submittedName>
        <fullName evidence="2">Uncharacterized protein</fullName>
    </submittedName>
</protein>
<proteinExistence type="predicted"/>
<dbReference type="GO" id="GO:0006355">
    <property type="term" value="P:regulation of DNA-templated transcription"/>
    <property type="evidence" value="ECO:0007669"/>
    <property type="project" value="InterPro"/>
</dbReference>
<feature type="region of interest" description="Disordered" evidence="1">
    <location>
        <begin position="1"/>
        <end position="117"/>
    </location>
</feature>
<dbReference type="Pfam" id="PF07818">
    <property type="entry name" value="HCNGP"/>
    <property type="match status" value="1"/>
</dbReference>
<dbReference type="InterPro" id="IPR012479">
    <property type="entry name" value="SAP30BP"/>
</dbReference>
<feature type="compositionally biased region" description="Low complexity" evidence="1">
    <location>
        <begin position="57"/>
        <end position="68"/>
    </location>
</feature>
<reference evidence="2" key="1">
    <citation type="submission" date="2021-07" db="EMBL/GenBank/DDBJ databases">
        <title>Elsinoe batatas strain:CRI-CJ2 Genome sequencing and assembly.</title>
        <authorList>
            <person name="Huang L."/>
        </authorList>
    </citation>
    <scope>NUCLEOTIDE SEQUENCE</scope>
    <source>
        <strain evidence="2">CRI-CJ2</strain>
    </source>
</reference>
<organism evidence="2 3">
    <name type="scientific">Elsinoe batatas</name>
    <dbReference type="NCBI Taxonomy" id="2601811"/>
    <lineage>
        <taxon>Eukaryota</taxon>
        <taxon>Fungi</taxon>
        <taxon>Dikarya</taxon>
        <taxon>Ascomycota</taxon>
        <taxon>Pezizomycotina</taxon>
        <taxon>Dothideomycetes</taxon>
        <taxon>Dothideomycetidae</taxon>
        <taxon>Myriangiales</taxon>
        <taxon>Elsinoaceae</taxon>
        <taxon>Elsinoe</taxon>
    </lineage>
</organism>
<gene>
    <name evidence="2" type="ORF">KVT40_009167</name>
</gene>
<accession>A0A8K0KUE9</accession>
<evidence type="ECO:0000313" key="3">
    <source>
        <dbReference type="Proteomes" id="UP000809789"/>
    </source>
</evidence>